<feature type="domain" description="Methyltransferase type 11" evidence="1">
    <location>
        <begin position="41"/>
        <end position="131"/>
    </location>
</feature>
<dbReference type="InterPro" id="IPR013216">
    <property type="entry name" value="Methyltransf_11"/>
</dbReference>
<dbReference type="RefSeq" id="WP_134217238.1">
    <property type="nucleotide sequence ID" value="NZ_QFGA01000001.1"/>
</dbReference>
<dbReference type="PANTHER" id="PTHR43591">
    <property type="entry name" value="METHYLTRANSFERASE"/>
    <property type="match status" value="1"/>
</dbReference>
<dbReference type="CDD" id="cd02440">
    <property type="entry name" value="AdoMet_MTases"/>
    <property type="match status" value="1"/>
</dbReference>
<proteinExistence type="predicted"/>
<dbReference type="Pfam" id="PF08241">
    <property type="entry name" value="Methyltransf_11"/>
    <property type="match status" value="1"/>
</dbReference>
<gene>
    <name evidence="2" type="primary">rebM_1</name>
    <name evidence="2" type="ORF">Psch_02126</name>
</gene>
<dbReference type="NCBIfam" id="NF045667">
    <property type="entry name" value="MTase_DVU1556"/>
    <property type="match status" value="1"/>
</dbReference>
<protein>
    <submittedName>
        <fullName evidence="2">Demethylrebeccamycin-D-glucose O-methyltransferase</fullName>
        <ecNumber evidence="2">2.1.1.164</ecNumber>
    </submittedName>
</protein>
<dbReference type="EMBL" id="QFGA01000001">
    <property type="protein sequence ID" value="TEB08562.1"/>
    <property type="molecule type" value="Genomic_DNA"/>
</dbReference>
<evidence type="ECO:0000313" key="3">
    <source>
        <dbReference type="Proteomes" id="UP000298324"/>
    </source>
</evidence>
<evidence type="ECO:0000313" key="2">
    <source>
        <dbReference type="EMBL" id="TEB08562.1"/>
    </source>
</evidence>
<keyword evidence="2" id="KW-0808">Transferase</keyword>
<dbReference type="GO" id="GO:0008757">
    <property type="term" value="F:S-adenosylmethionine-dependent methyltransferase activity"/>
    <property type="evidence" value="ECO:0007669"/>
    <property type="project" value="InterPro"/>
</dbReference>
<reference evidence="2 3" key="1">
    <citation type="journal article" date="2018" name="Environ. Microbiol.">
        <title>Novel energy conservation strategies and behaviour of Pelotomaculum schinkii driving syntrophic propionate catabolism.</title>
        <authorList>
            <person name="Hidalgo-Ahumada C.A.P."/>
            <person name="Nobu M.K."/>
            <person name="Narihiro T."/>
            <person name="Tamaki H."/>
            <person name="Liu W.T."/>
            <person name="Kamagata Y."/>
            <person name="Stams A.J.M."/>
            <person name="Imachi H."/>
            <person name="Sousa D.Z."/>
        </authorList>
    </citation>
    <scope>NUCLEOTIDE SEQUENCE [LARGE SCALE GENOMIC DNA]</scope>
    <source>
        <strain evidence="2 3">HH</strain>
    </source>
</reference>
<comment type="caution">
    <text evidence="2">The sequence shown here is derived from an EMBL/GenBank/DDBJ whole genome shotgun (WGS) entry which is preliminary data.</text>
</comment>
<dbReference type="Gene3D" id="3.40.50.150">
    <property type="entry name" value="Vaccinia Virus protein VP39"/>
    <property type="match status" value="1"/>
</dbReference>
<sequence>MNKYESNTWMQMPQGAMRPGGLQLTGQLLELAALENRARILDIGCGLGSTVSELNKLGFQAIGVDSSQKLIEKGRIKYPDAYLQVADGTELPFDAGSFDAVICECSLSVMPAQHVLEECNRLLISGGKVLISDLYVRRKPQTTRLDTLDVSLMMQDQWVELLKQCGFSGIQFIDCSKAFTEFAIRAIWEYGSLENLFDCKQWRHAKFAKPGYFLSVSTKGV</sequence>
<dbReference type="GO" id="GO:0102082">
    <property type="term" value="F:demethylrebeccamycin--D-glucose O-methyltransferase activity"/>
    <property type="evidence" value="ECO:0007669"/>
    <property type="project" value="UniProtKB-EC"/>
</dbReference>
<keyword evidence="2" id="KW-0489">Methyltransferase</keyword>
<dbReference type="GO" id="GO:0032259">
    <property type="term" value="P:methylation"/>
    <property type="evidence" value="ECO:0007669"/>
    <property type="project" value="UniProtKB-KW"/>
</dbReference>
<dbReference type="InterPro" id="IPR029063">
    <property type="entry name" value="SAM-dependent_MTases_sf"/>
</dbReference>
<dbReference type="SUPFAM" id="SSF53335">
    <property type="entry name" value="S-adenosyl-L-methionine-dependent methyltransferases"/>
    <property type="match status" value="1"/>
</dbReference>
<dbReference type="EC" id="2.1.1.164" evidence="2"/>
<keyword evidence="3" id="KW-1185">Reference proteome</keyword>
<evidence type="ECO:0000259" key="1">
    <source>
        <dbReference type="Pfam" id="PF08241"/>
    </source>
</evidence>
<name>A0A4Y7RIN0_9FIRM</name>
<accession>A0A4Y7RIN0</accession>
<dbReference type="AlphaFoldDB" id="A0A4Y7RIN0"/>
<dbReference type="Proteomes" id="UP000298324">
    <property type="component" value="Unassembled WGS sequence"/>
</dbReference>
<organism evidence="2 3">
    <name type="scientific">Pelotomaculum schinkii</name>
    <dbReference type="NCBI Taxonomy" id="78350"/>
    <lineage>
        <taxon>Bacteria</taxon>
        <taxon>Bacillati</taxon>
        <taxon>Bacillota</taxon>
        <taxon>Clostridia</taxon>
        <taxon>Eubacteriales</taxon>
        <taxon>Desulfotomaculaceae</taxon>
        <taxon>Pelotomaculum</taxon>
    </lineage>
</organism>
<dbReference type="PANTHER" id="PTHR43591:SF110">
    <property type="entry name" value="RHODANESE DOMAIN-CONTAINING PROTEIN"/>
    <property type="match status" value="1"/>
</dbReference>